<evidence type="ECO:0000256" key="7">
    <source>
        <dbReference type="ARBA" id="ARBA00023125"/>
    </source>
</evidence>
<dbReference type="InterPro" id="IPR001957">
    <property type="entry name" value="Chromosome_initiator_DnaA"/>
</dbReference>
<dbReference type="Gene3D" id="1.10.1750.10">
    <property type="match status" value="1"/>
</dbReference>
<dbReference type="GO" id="GO:0008289">
    <property type="term" value="F:lipid binding"/>
    <property type="evidence" value="ECO:0007669"/>
    <property type="project" value="UniProtKB-KW"/>
</dbReference>
<evidence type="ECO:0000256" key="8">
    <source>
        <dbReference type="HAMAP-Rule" id="MF_00377"/>
    </source>
</evidence>
<dbReference type="InterPro" id="IPR013159">
    <property type="entry name" value="DnaA_C"/>
</dbReference>
<dbReference type="CDD" id="cd00009">
    <property type="entry name" value="AAA"/>
    <property type="match status" value="1"/>
</dbReference>
<reference evidence="14 15" key="1">
    <citation type="submission" date="2018-06" db="EMBL/GenBank/DDBJ databases">
        <authorList>
            <consortium name="Pathogen Informatics"/>
            <person name="Doyle S."/>
        </authorList>
    </citation>
    <scope>NUCLEOTIDE SEQUENCE [LARGE SCALE GENOMIC DNA]</scope>
    <source>
        <strain evidence="14 15">NCTC13294</strain>
    </source>
</reference>
<dbReference type="PANTHER" id="PTHR30050:SF2">
    <property type="entry name" value="CHROMOSOMAL REPLICATION INITIATOR PROTEIN DNAA"/>
    <property type="match status" value="1"/>
</dbReference>
<dbReference type="SUPFAM" id="SSF52540">
    <property type="entry name" value="P-loop containing nucleoside triphosphate hydrolases"/>
    <property type="match status" value="1"/>
</dbReference>
<comment type="subunit">
    <text evidence="8">Oligomerizes as a right-handed, spiral filament on DNA at oriC.</text>
</comment>
<evidence type="ECO:0000259" key="12">
    <source>
        <dbReference type="SMART" id="SM00382"/>
    </source>
</evidence>
<evidence type="ECO:0000256" key="10">
    <source>
        <dbReference type="RuleBase" id="RU000577"/>
    </source>
</evidence>
<dbReference type="GO" id="GO:0003688">
    <property type="term" value="F:DNA replication origin binding"/>
    <property type="evidence" value="ECO:0007669"/>
    <property type="project" value="UniProtKB-UniRule"/>
</dbReference>
<feature type="region of interest" description="Domain IV, binds dsDNA" evidence="8">
    <location>
        <begin position="327"/>
        <end position="448"/>
    </location>
</feature>
<name>A0A381DW55_9GAMM</name>
<keyword evidence="15" id="KW-1185">Reference proteome</keyword>
<dbReference type="SMART" id="SM00760">
    <property type="entry name" value="Bac_DnaA_C"/>
    <property type="match status" value="1"/>
</dbReference>
<dbReference type="EMBL" id="UFUW01000001">
    <property type="protein sequence ID" value="SUX17171.1"/>
    <property type="molecule type" value="Genomic_DNA"/>
</dbReference>
<evidence type="ECO:0000313" key="15">
    <source>
        <dbReference type="Proteomes" id="UP000254572"/>
    </source>
</evidence>
<dbReference type="Gene3D" id="1.10.8.60">
    <property type="match status" value="1"/>
</dbReference>
<accession>A0A381DW55</accession>
<evidence type="ECO:0000256" key="11">
    <source>
        <dbReference type="RuleBase" id="RU004227"/>
    </source>
</evidence>
<dbReference type="Proteomes" id="UP000254572">
    <property type="component" value="Unassembled WGS sequence"/>
</dbReference>
<evidence type="ECO:0000259" key="13">
    <source>
        <dbReference type="SMART" id="SM00760"/>
    </source>
</evidence>
<dbReference type="SMART" id="SM00382">
    <property type="entry name" value="AAA"/>
    <property type="match status" value="1"/>
</dbReference>
<dbReference type="PANTHER" id="PTHR30050">
    <property type="entry name" value="CHROMOSOMAL REPLICATION INITIATOR PROTEIN DNAA"/>
    <property type="match status" value="1"/>
</dbReference>
<keyword evidence="7 8" id="KW-0238">DNA-binding</keyword>
<dbReference type="NCBIfam" id="TIGR00362">
    <property type="entry name" value="DnaA"/>
    <property type="match status" value="1"/>
</dbReference>
<dbReference type="HAMAP" id="MF_00377">
    <property type="entry name" value="DnaA_bact"/>
    <property type="match status" value="1"/>
</dbReference>
<dbReference type="Gene3D" id="3.40.50.300">
    <property type="entry name" value="P-loop containing nucleotide triphosphate hydrolases"/>
    <property type="match status" value="1"/>
</dbReference>
<evidence type="ECO:0000256" key="5">
    <source>
        <dbReference type="ARBA" id="ARBA00022840"/>
    </source>
</evidence>
<feature type="domain" description="Chromosomal replication initiator DnaA C-terminal" evidence="13">
    <location>
        <begin position="356"/>
        <end position="425"/>
    </location>
</feature>
<feature type="binding site" evidence="8">
    <location>
        <position position="159"/>
    </location>
    <ligand>
        <name>ATP</name>
        <dbReference type="ChEBI" id="CHEBI:30616"/>
    </ligand>
</feature>
<dbReference type="InterPro" id="IPR027417">
    <property type="entry name" value="P-loop_NTPase"/>
</dbReference>
<dbReference type="GO" id="GO:0005524">
    <property type="term" value="F:ATP binding"/>
    <property type="evidence" value="ECO:0007669"/>
    <property type="project" value="UniProtKB-UniRule"/>
</dbReference>
<evidence type="ECO:0000256" key="1">
    <source>
        <dbReference type="ARBA" id="ARBA00006583"/>
    </source>
</evidence>
<dbReference type="InterPro" id="IPR010921">
    <property type="entry name" value="Trp_repressor/repl_initiator"/>
</dbReference>
<evidence type="ECO:0000256" key="3">
    <source>
        <dbReference type="ARBA" id="ARBA00022705"/>
    </source>
</evidence>
<dbReference type="SUPFAM" id="SSF48295">
    <property type="entry name" value="TrpR-like"/>
    <property type="match status" value="1"/>
</dbReference>
<evidence type="ECO:0000256" key="2">
    <source>
        <dbReference type="ARBA" id="ARBA00022490"/>
    </source>
</evidence>
<evidence type="ECO:0000256" key="4">
    <source>
        <dbReference type="ARBA" id="ARBA00022741"/>
    </source>
</evidence>
<feature type="binding site" evidence="8">
    <location>
        <position position="155"/>
    </location>
    <ligand>
        <name>ATP</name>
        <dbReference type="ChEBI" id="CHEBI:30616"/>
    </ligand>
</feature>
<dbReference type="InterPro" id="IPR003593">
    <property type="entry name" value="AAA+_ATPase"/>
</dbReference>
<dbReference type="OrthoDB" id="9807019at2"/>
<feature type="binding site" evidence="8">
    <location>
        <position position="158"/>
    </location>
    <ligand>
        <name>ATP</name>
        <dbReference type="ChEBI" id="CHEBI:30616"/>
    </ligand>
</feature>
<dbReference type="InterPro" id="IPR020591">
    <property type="entry name" value="Chromosome_initiator_DnaA-like"/>
</dbReference>
<feature type="region of interest" description="Domain III, AAA+ region" evidence="8">
    <location>
        <begin position="110"/>
        <end position="326"/>
    </location>
</feature>
<dbReference type="RefSeq" id="WP_006984525.1">
    <property type="nucleotide sequence ID" value="NZ_CABMOK010000024.1"/>
</dbReference>
<keyword evidence="5 8" id="KW-0067">ATP-binding</keyword>
<comment type="function">
    <text evidence="8 10">Plays an essential role in the initiation and regulation of chromosomal replication. ATP-DnaA binds to the origin of replication (oriC) to initiate formation of the DNA replication initiation complex once per cell cycle. Binds the DnaA box (a 9 base pair repeat at the origin) and separates the double-stranded (ds)DNA. Forms a right-handed helical filament on oriC DNA; dsDNA binds to the exterior of the filament while single-stranded (ss)DNA is stabiized in the filament's interior. The ATP-DnaA-oriC complex binds and stabilizes one strand of the AT-rich DNA unwinding element (DUE), permitting loading of DNA polymerase. After initiation quickly degrades to an ADP-DnaA complex that is not apt for DNA replication. Binds acidic phospholipids.</text>
</comment>
<feature type="region of interest" description="Domain I, interacts with DnaA modulators" evidence="8">
    <location>
        <begin position="1"/>
        <end position="89"/>
    </location>
</feature>
<comment type="domain">
    <text evidence="8">Domain I is involved in oligomerization and binding regulators, domain II is flexibile and of varying length in different bacteria, domain III forms the AAA+ region, while domain IV binds dsDNA.</text>
</comment>
<dbReference type="Pfam" id="PF00308">
    <property type="entry name" value="Bac_DnaA"/>
    <property type="match status" value="1"/>
</dbReference>
<comment type="caution">
    <text evidence="8">Lacks conserved residue(s) required for the propagation of feature annotation.</text>
</comment>
<proteinExistence type="inferred from homology"/>
<evidence type="ECO:0000313" key="14">
    <source>
        <dbReference type="EMBL" id="SUX17171.1"/>
    </source>
</evidence>
<dbReference type="InterPro" id="IPR013317">
    <property type="entry name" value="DnaA_dom"/>
</dbReference>
<comment type="subcellular location">
    <subcellularLocation>
        <location evidence="8">Cytoplasm</location>
    </subcellularLocation>
</comment>
<organism evidence="14 15">
    <name type="scientific">Cardiobacterium valvarum</name>
    <dbReference type="NCBI Taxonomy" id="194702"/>
    <lineage>
        <taxon>Bacteria</taxon>
        <taxon>Pseudomonadati</taxon>
        <taxon>Pseudomonadota</taxon>
        <taxon>Gammaproteobacteria</taxon>
        <taxon>Cardiobacteriales</taxon>
        <taxon>Cardiobacteriaceae</taxon>
        <taxon>Cardiobacterium</taxon>
    </lineage>
</organism>
<feature type="binding site" evidence="8">
    <location>
        <position position="157"/>
    </location>
    <ligand>
        <name>ATP</name>
        <dbReference type="ChEBI" id="CHEBI:30616"/>
    </ligand>
</feature>
<dbReference type="GO" id="GO:0005737">
    <property type="term" value="C:cytoplasm"/>
    <property type="evidence" value="ECO:0007669"/>
    <property type="project" value="UniProtKB-SubCell"/>
</dbReference>
<dbReference type="AlphaFoldDB" id="A0A381DW55"/>
<dbReference type="GO" id="GO:0005886">
    <property type="term" value="C:plasma membrane"/>
    <property type="evidence" value="ECO:0007669"/>
    <property type="project" value="TreeGrafter"/>
</dbReference>
<keyword evidence="6 8" id="KW-0446">Lipid-binding</keyword>
<dbReference type="GO" id="GO:0006270">
    <property type="term" value="P:DNA replication initiation"/>
    <property type="evidence" value="ECO:0007669"/>
    <property type="project" value="UniProtKB-UniRule"/>
</dbReference>
<comment type="similarity">
    <text evidence="1 8 11">Belongs to the DnaA family.</text>
</comment>
<sequence length="448" mass="50224">MTDKTPANREQYHHLWQEALHLMKGICDDDEMVALESLTPQVVSPASWVLIAPNKFALDNIEKSSLPVLQKTLRKLGVTKIELKLAANPDLFASAPGKKNTAVTASFESNLNPDYRFENFVTAPSNNEAFAATERVSGKTFFADSNPLFIYGGTGLGKSHLMHAAGNALRRHGRNAVMYMTGEQFVNEFLAALAGKTQKAFSNRLRNVDALLVDDVQFLGGKDQSQAEFFHTFNELMDKKRQIILTCDRYPKEIEGLEARLKSRFGAGLTVSIRAPEPETRYAILKSKAKEQHFNLPDDVAFFIAENINSNVRDLEGALKKVIFQCQVIKGDSPASIAIAKAALHDQLQVQKNQTNVDNIQKQVAHYYNISLGEMLSDSRRQNIALPRMVAMALTRELTDMSLKSIAESFHRKDHSTVLNAIENIEKRRKNDPRFREEYETIKAIITG</sequence>
<dbReference type="CDD" id="cd06571">
    <property type="entry name" value="Bac_DnaA_C"/>
    <property type="match status" value="1"/>
</dbReference>
<dbReference type="PRINTS" id="PR00051">
    <property type="entry name" value="DNAA"/>
</dbReference>
<keyword evidence="2 8" id="KW-0963">Cytoplasm</keyword>
<dbReference type="GO" id="GO:0006275">
    <property type="term" value="P:regulation of DNA replication"/>
    <property type="evidence" value="ECO:0007669"/>
    <property type="project" value="UniProtKB-UniRule"/>
</dbReference>
<protein>
    <recommendedName>
        <fullName evidence="8 9">Chromosomal replication initiator protein DnaA</fullName>
    </recommendedName>
</protein>
<keyword evidence="3 8" id="KW-0235">DNA replication</keyword>
<keyword evidence="4 8" id="KW-0547">Nucleotide-binding</keyword>
<dbReference type="Pfam" id="PF08299">
    <property type="entry name" value="Bac_DnaA_C"/>
    <property type="match status" value="1"/>
</dbReference>
<evidence type="ECO:0000256" key="9">
    <source>
        <dbReference type="NCBIfam" id="TIGR00362"/>
    </source>
</evidence>
<feature type="domain" description="AAA+ ATPase" evidence="12">
    <location>
        <begin position="144"/>
        <end position="269"/>
    </location>
</feature>
<gene>
    <name evidence="8 14" type="primary">dnaA</name>
    <name evidence="14" type="ORF">NCTC13294_00001</name>
</gene>
<evidence type="ECO:0000256" key="6">
    <source>
        <dbReference type="ARBA" id="ARBA00023121"/>
    </source>
</evidence>